<sequence>MPRFSIIVPARNAQRHLRTCLESVLSQSFGEVQLIVVDAGSTDHTAAIATEFTRLDPRVLLLTSRRTGDEDAALRLGADRASGEYLLLLSADDVLTPHALEVLDRALTAAKDPQVLVFAHRTDDWQGRPQQLRGVVPPSRSDDGGTAGPAARPALLRLPPLRANRVLRRDFCAPNGPGPFPGADPEPVFAYRSLLDAETVATTPELCLVRRVQRDPRVPATERRCDPASLKGFEELLTRVQGDPALARLVLERMVRTVLDELARPGSASRSETAAFFRAAADSCARWRRFTAGGLPGLGGLRARGVLTGSRPAFLAGQALDRARKRLLESRERIGRRATGQAVKVARRVGGMLPIRRDLALYCSYWGASTGSNPGAIHARARQLAPGVRGVWVLTQKGAETVPPGTDHVLLRSPKFWWYVTRAGWLVTNSGLGLVHPKRPGQRFLMTHHGTPLKKMGLDQLDHPACSAKVNWNRLMGMVGQWDFSLSSNRHSTEVWDRVFPGTFESLEAGYPRNDVLATADAAEVLRVRAELGIPAGTTAILYAPTHRDHQREFRLQLDLARLCRALGEGFTLLVRAHYFYGEDAVLSDLQRRGLVRDVSLHPCVEELMLAADALVTDYSSILFDYADLDRPIVVHAPDWEVYRETRGVYFDLLSGRPGETPGLVTADEDTLAHAFRSGAWDSGHSAGLRAAFRERFCTHDDGLAAERVVRTLFLGGQEVPPVLPLAGRAHAPSPREAQRLVAEEAAVIGRQGDRSGAAAMDARTDTRAHQ</sequence>
<dbReference type="Proteomes" id="UP001592528">
    <property type="component" value="Unassembled WGS sequence"/>
</dbReference>
<evidence type="ECO:0000313" key="10">
    <source>
        <dbReference type="Proteomes" id="UP001592528"/>
    </source>
</evidence>
<dbReference type="InterPro" id="IPR007554">
    <property type="entry name" value="Glycerophosphate_synth"/>
</dbReference>
<evidence type="ECO:0000256" key="4">
    <source>
        <dbReference type="ARBA" id="ARBA00022679"/>
    </source>
</evidence>
<dbReference type="SUPFAM" id="SSF53756">
    <property type="entry name" value="UDP-Glycosyltransferase/glycogen phosphorylase"/>
    <property type="match status" value="1"/>
</dbReference>
<dbReference type="Pfam" id="PF00535">
    <property type="entry name" value="Glycos_transf_2"/>
    <property type="match status" value="1"/>
</dbReference>
<dbReference type="Pfam" id="PF04464">
    <property type="entry name" value="Glyphos_transf"/>
    <property type="match status" value="1"/>
</dbReference>
<keyword evidence="10" id="KW-1185">Reference proteome</keyword>
<evidence type="ECO:0000256" key="1">
    <source>
        <dbReference type="ARBA" id="ARBA00004202"/>
    </source>
</evidence>
<proteinExistence type="inferred from homology"/>
<dbReference type="PANTHER" id="PTHR37316">
    <property type="entry name" value="TEICHOIC ACID GLYCEROL-PHOSPHATE PRIMASE"/>
    <property type="match status" value="1"/>
</dbReference>
<keyword evidence="4" id="KW-0808">Transferase</keyword>
<dbReference type="InterPro" id="IPR029044">
    <property type="entry name" value="Nucleotide-diphossugar_trans"/>
</dbReference>
<evidence type="ECO:0000259" key="8">
    <source>
        <dbReference type="Pfam" id="PF00535"/>
    </source>
</evidence>
<accession>A0ABV6USF3</accession>
<dbReference type="SUPFAM" id="SSF53448">
    <property type="entry name" value="Nucleotide-diphospho-sugar transferases"/>
    <property type="match status" value="1"/>
</dbReference>
<comment type="similarity">
    <text evidence="2">Belongs to the CDP-glycerol glycerophosphotransferase family.</text>
</comment>
<keyword evidence="6" id="KW-0472">Membrane</keyword>
<dbReference type="InterPro" id="IPR043149">
    <property type="entry name" value="TagF_N"/>
</dbReference>
<dbReference type="InterPro" id="IPR043148">
    <property type="entry name" value="TagF_C"/>
</dbReference>
<evidence type="ECO:0000256" key="2">
    <source>
        <dbReference type="ARBA" id="ARBA00010488"/>
    </source>
</evidence>
<evidence type="ECO:0000256" key="7">
    <source>
        <dbReference type="SAM" id="MobiDB-lite"/>
    </source>
</evidence>
<evidence type="ECO:0000256" key="6">
    <source>
        <dbReference type="ARBA" id="ARBA00023136"/>
    </source>
</evidence>
<gene>
    <name evidence="9" type="ORF">ACEZDJ_24060</name>
</gene>
<dbReference type="InterPro" id="IPR001173">
    <property type="entry name" value="Glyco_trans_2-like"/>
</dbReference>
<keyword evidence="3" id="KW-1003">Cell membrane</keyword>
<dbReference type="Gene3D" id="3.40.50.11820">
    <property type="match status" value="1"/>
</dbReference>
<dbReference type="PANTHER" id="PTHR37316:SF3">
    <property type="entry name" value="TEICHOIC ACID GLYCEROL-PHOSPHATE TRANSFERASE"/>
    <property type="match status" value="1"/>
</dbReference>
<dbReference type="InterPro" id="IPR051612">
    <property type="entry name" value="Teichoic_Acid_Biosynth"/>
</dbReference>
<keyword evidence="5" id="KW-0777">Teichoic acid biosynthesis</keyword>
<evidence type="ECO:0000313" key="9">
    <source>
        <dbReference type="EMBL" id="MFC1404374.1"/>
    </source>
</evidence>
<dbReference type="EMBL" id="JBHEZZ010000014">
    <property type="protein sequence ID" value="MFC1404374.1"/>
    <property type="molecule type" value="Genomic_DNA"/>
</dbReference>
<feature type="domain" description="Glycosyltransferase 2-like" evidence="8">
    <location>
        <begin position="5"/>
        <end position="112"/>
    </location>
</feature>
<dbReference type="Gene3D" id="3.90.550.10">
    <property type="entry name" value="Spore Coat Polysaccharide Biosynthesis Protein SpsA, Chain A"/>
    <property type="match status" value="1"/>
</dbReference>
<organism evidence="9 10">
    <name type="scientific">Streptacidiphilus cavernicola</name>
    <dbReference type="NCBI Taxonomy" id="3342716"/>
    <lineage>
        <taxon>Bacteria</taxon>
        <taxon>Bacillati</taxon>
        <taxon>Actinomycetota</taxon>
        <taxon>Actinomycetes</taxon>
        <taxon>Kitasatosporales</taxon>
        <taxon>Streptomycetaceae</taxon>
        <taxon>Streptacidiphilus</taxon>
    </lineage>
</organism>
<dbReference type="Gene3D" id="3.40.50.12580">
    <property type="match status" value="1"/>
</dbReference>
<comment type="subcellular location">
    <subcellularLocation>
        <location evidence="1">Cell membrane</location>
        <topology evidence="1">Peripheral membrane protein</topology>
    </subcellularLocation>
</comment>
<feature type="region of interest" description="Disordered" evidence="7">
    <location>
        <begin position="128"/>
        <end position="153"/>
    </location>
</feature>
<evidence type="ECO:0000256" key="3">
    <source>
        <dbReference type="ARBA" id="ARBA00022475"/>
    </source>
</evidence>
<reference evidence="9 10" key="1">
    <citation type="submission" date="2024-09" db="EMBL/GenBank/DDBJ databases">
        <authorList>
            <person name="Lee S.D."/>
        </authorList>
    </citation>
    <scope>NUCLEOTIDE SEQUENCE [LARGE SCALE GENOMIC DNA]</scope>
    <source>
        <strain evidence="9 10">N1-5</strain>
    </source>
</reference>
<protein>
    <submittedName>
        <fullName evidence="9">CDP-glycerol glycerophosphotransferase family protein</fullName>
    </submittedName>
</protein>
<dbReference type="RefSeq" id="WP_051726534.1">
    <property type="nucleotide sequence ID" value="NZ_JBHEZZ010000014.1"/>
</dbReference>
<feature type="region of interest" description="Disordered" evidence="7">
    <location>
        <begin position="752"/>
        <end position="771"/>
    </location>
</feature>
<name>A0ABV6USF3_9ACTN</name>
<dbReference type="CDD" id="cd00761">
    <property type="entry name" value="Glyco_tranf_GTA_type"/>
    <property type="match status" value="1"/>
</dbReference>
<comment type="caution">
    <text evidence="9">The sequence shown here is derived from an EMBL/GenBank/DDBJ whole genome shotgun (WGS) entry which is preliminary data.</text>
</comment>
<evidence type="ECO:0000256" key="5">
    <source>
        <dbReference type="ARBA" id="ARBA00022944"/>
    </source>
</evidence>